<keyword evidence="4" id="KW-1185">Reference proteome</keyword>
<dbReference type="EMBL" id="CP114058">
    <property type="protein sequence ID" value="WAT02345.1"/>
    <property type="molecule type" value="Genomic_DNA"/>
</dbReference>
<gene>
    <name evidence="3" type="ORF">O1V66_06985</name>
</gene>
<reference evidence="3" key="1">
    <citation type="submission" date="2022-12" db="EMBL/GenBank/DDBJ databases">
        <title>Complete genome sequence of an Australian strain of Rouxiella badensis DAR84756 and resolution of the R. badensis DSM100043 and R. chamberiensis DSM28324 genomes.</title>
        <authorList>
            <person name="Paul S."/>
            <person name="Anderson P.J."/>
            <person name="Maynard G."/>
            <person name="Dyall-Smith M."/>
            <person name="Kudinha T."/>
        </authorList>
    </citation>
    <scope>NUCLEOTIDE SEQUENCE</scope>
    <source>
        <strain evidence="3">DSM 28324</strain>
    </source>
</reference>
<feature type="domain" description="FAD dependent oxidoreductase" evidence="2">
    <location>
        <begin position="8"/>
        <end position="364"/>
    </location>
</feature>
<keyword evidence="1" id="KW-0560">Oxidoreductase</keyword>
<dbReference type="InterPro" id="IPR006076">
    <property type="entry name" value="FAD-dep_OxRdtase"/>
</dbReference>
<evidence type="ECO:0000259" key="2">
    <source>
        <dbReference type="Pfam" id="PF01266"/>
    </source>
</evidence>
<dbReference type="InterPro" id="IPR036188">
    <property type="entry name" value="FAD/NAD-bd_sf"/>
</dbReference>
<evidence type="ECO:0000313" key="4">
    <source>
        <dbReference type="Proteomes" id="UP001164712"/>
    </source>
</evidence>
<dbReference type="Gene3D" id="3.30.9.10">
    <property type="entry name" value="D-Amino Acid Oxidase, subunit A, domain 2"/>
    <property type="match status" value="1"/>
</dbReference>
<dbReference type="Gene3D" id="3.50.50.60">
    <property type="entry name" value="FAD/NAD(P)-binding domain"/>
    <property type="match status" value="1"/>
</dbReference>
<sequence>MSSQTSEFVIVGGGIYGSSLAYQLAKAGKSVLLLEGGEIASGASGGPGERGVRANRRDTRELPVAAVALALWQKYQQEFEHGVGYRRIGGLQVFDVPYGYREHEVRGQMEAMALTQTRLGAPSELLNLEQTLAREPELTRSLIGAIYCPNDGVCDHTYATQQFAAEAIKAGAVIRTGAKVTEILAEGGRATGVKLASGETIAVGSQLILTANAGTQTLLNPYLHAHEKAPLWHLMPQMIYVTNPLNKKINHLLSHAHRKLAVKQIVDGTLMLSGGASVSYTAEGLWKGSLSSTANNLSDAIAAFPFIDHSSFVKADASRVETVCVDGIPVVDKPQALENTLYGYGWSGHGFAISLGITKFMSDWLIQGERPAALAPFTSARFTQPLTFVNEALEGL</sequence>
<name>A0ABY7HSF4_9GAMM</name>
<dbReference type="Proteomes" id="UP001164712">
    <property type="component" value="Chromosome"/>
</dbReference>
<organism evidence="3 4">
    <name type="scientific">Rouxiella chamberiensis</name>
    <dbReference type="NCBI Taxonomy" id="1513468"/>
    <lineage>
        <taxon>Bacteria</taxon>
        <taxon>Pseudomonadati</taxon>
        <taxon>Pseudomonadota</taxon>
        <taxon>Gammaproteobacteria</taxon>
        <taxon>Enterobacterales</taxon>
        <taxon>Yersiniaceae</taxon>
        <taxon>Rouxiella</taxon>
    </lineage>
</organism>
<evidence type="ECO:0000313" key="3">
    <source>
        <dbReference type="EMBL" id="WAT02345.1"/>
    </source>
</evidence>
<dbReference type="PANTHER" id="PTHR13847:SF287">
    <property type="entry name" value="FAD-DEPENDENT OXIDOREDUCTASE DOMAIN-CONTAINING PROTEIN 1"/>
    <property type="match status" value="1"/>
</dbReference>
<proteinExistence type="predicted"/>
<dbReference type="PANTHER" id="PTHR13847">
    <property type="entry name" value="SARCOSINE DEHYDROGENASE-RELATED"/>
    <property type="match status" value="1"/>
</dbReference>
<accession>A0ABY7HSF4</accession>
<dbReference type="Pfam" id="PF01266">
    <property type="entry name" value="DAO"/>
    <property type="match status" value="1"/>
</dbReference>
<dbReference type="RefSeq" id="WP_045047864.1">
    <property type="nucleotide sequence ID" value="NZ_CP114058.1"/>
</dbReference>
<evidence type="ECO:0000256" key="1">
    <source>
        <dbReference type="ARBA" id="ARBA00023002"/>
    </source>
</evidence>
<dbReference type="SUPFAM" id="SSF51905">
    <property type="entry name" value="FAD/NAD(P)-binding domain"/>
    <property type="match status" value="1"/>
</dbReference>
<protein>
    <submittedName>
        <fullName evidence="3">FAD-binding oxidoreductase</fullName>
    </submittedName>
</protein>